<dbReference type="Proteomes" id="UP000642014">
    <property type="component" value="Unassembled WGS sequence"/>
</dbReference>
<gene>
    <name evidence="2" type="ORF">GCM10010497_61320</name>
</gene>
<keyword evidence="1" id="KW-0472">Membrane</keyword>
<reference evidence="2 3" key="1">
    <citation type="journal article" date="2014" name="Int. J. Syst. Evol. Microbiol.">
        <title>Complete genome sequence of Corynebacterium casei LMG S-19264T (=DSM 44701T), isolated from a smear-ripened cheese.</title>
        <authorList>
            <consortium name="US DOE Joint Genome Institute (JGI-PGF)"/>
            <person name="Walter F."/>
            <person name="Albersmeier A."/>
            <person name="Kalinowski J."/>
            <person name="Ruckert C."/>
        </authorList>
    </citation>
    <scope>NUCLEOTIDE SEQUENCE [LARGE SCALE GENOMIC DNA]</scope>
    <source>
        <strain evidence="2 3">JCM 4205</strain>
    </source>
</reference>
<dbReference type="GeneID" id="95458064"/>
<feature type="transmembrane region" description="Helical" evidence="1">
    <location>
        <begin position="131"/>
        <end position="156"/>
    </location>
</feature>
<accession>A0AAV4KU39</accession>
<dbReference type="Pfam" id="PF07077">
    <property type="entry name" value="DUF1345"/>
    <property type="match status" value="1"/>
</dbReference>
<dbReference type="Gene3D" id="1.10.287.70">
    <property type="match status" value="1"/>
</dbReference>
<name>A0AAV4KU39_9ACTN</name>
<sequence>MPQSRPRGRRRNQWLSERRRSAVSFVIAVCTAVLLLGLDRSWAEISVADVCVLMLLAHLFPYLLITTIAFSTASPDRVRDWADRETRGTTLQRYVYGTAPGPGVSIFIAAAALVVAVVWRPGHIGSAFEPVARAAVALTLVAVAWVCVAVSFAVAFQADNLVEGERALDVPGEEAPIWSDYLYFAFSVMTTFGTTDVTVVSREMRRTVTVNACIAFVFNTVTVASLVSALDSL</sequence>
<evidence type="ECO:0008006" key="4">
    <source>
        <dbReference type="Google" id="ProtNLM"/>
    </source>
</evidence>
<feature type="transmembrane region" description="Helical" evidence="1">
    <location>
        <begin position="208"/>
        <end position="230"/>
    </location>
</feature>
<comment type="caution">
    <text evidence="2">The sequence shown here is derived from an EMBL/GenBank/DDBJ whole genome shotgun (WGS) entry which is preliminary data.</text>
</comment>
<dbReference type="EMBL" id="BMSJ01000016">
    <property type="protein sequence ID" value="GGR49727.1"/>
    <property type="molecule type" value="Genomic_DNA"/>
</dbReference>
<dbReference type="RefSeq" id="WP_372460745.1">
    <property type="nucleotide sequence ID" value="NZ_BMSJ01000016.1"/>
</dbReference>
<feature type="transmembrane region" description="Helical" evidence="1">
    <location>
        <begin position="50"/>
        <end position="73"/>
    </location>
</feature>
<protein>
    <recommendedName>
        <fullName evidence="4">DUF1345 domain-containing protein</fullName>
    </recommendedName>
</protein>
<dbReference type="AlphaFoldDB" id="A0AAV4KU39"/>
<evidence type="ECO:0000256" key="1">
    <source>
        <dbReference type="SAM" id="Phobius"/>
    </source>
</evidence>
<keyword evidence="1" id="KW-0812">Transmembrane</keyword>
<evidence type="ECO:0000313" key="2">
    <source>
        <dbReference type="EMBL" id="GGR49727.1"/>
    </source>
</evidence>
<dbReference type="InterPro" id="IPR009781">
    <property type="entry name" value="DUF1345"/>
</dbReference>
<proteinExistence type="predicted"/>
<evidence type="ECO:0000313" key="3">
    <source>
        <dbReference type="Proteomes" id="UP000642014"/>
    </source>
</evidence>
<feature type="transmembrane region" description="Helical" evidence="1">
    <location>
        <begin position="21"/>
        <end position="38"/>
    </location>
</feature>
<keyword evidence="1" id="KW-1133">Transmembrane helix</keyword>
<organism evidence="2 3">
    <name type="scientific">Streptomyces cinereoruber</name>
    <dbReference type="NCBI Taxonomy" id="67260"/>
    <lineage>
        <taxon>Bacteria</taxon>
        <taxon>Bacillati</taxon>
        <taxon>Actinomycetota</taxon>
        <taxon>Actinomycetes</taxon>
        <taxon>Kitasatosporales</taxon>
        <taxon>Streptomycetaceae</taxon>
        <taxon>Streptomyces</taxon>
    </lineage>
</organism>
<feature type="transmembrane region" description="Helical" evidence="1">
    <location>
        <begin position="94"/>
        <end position="119"/>
    </location>
</feature>